<dbReference type="FunFam" id="3.40.190.10:FF:000064">
    <property type="entry name" value="Prephenate dehydratase"/>
    <property type="match status" value="1"/>
</dbReference>
<dbReference type="FunCoup" id="A0LWR7">
    <property type="interactions" value="170"/>
</dbReference>
<dbReference type="UniPathway" id="UPA00121">
    <property type="reaction ID" value="UER00345"/>
</dbReference>
<dbReference type="Pfam" id="PF00800">
    <property type="entry name" value="PDT"/>
    <property type="match status" value="1"/>
</dbReference>
<dbReference type="PROSITE" id="PS51671">
    <property type="entry name" value="ACT"/>
    <property type="match status" value="1"/>
</dbReference>
<evidence type="ECO:0000256" key="8">
    <source>
        <dbReference type="ARBA" id="ARBA00047848"/>
    </source>
</evidence>
<evidence type="ECO:0000256" key="9">
    <source>
        <dbReference type="PIRSR" id="PIRSR001500-2"/>
    </source>
</evidence>
<feature type="site" description="Essential for prephenate dehydratase activity" evidence="9">
    <location>
        <position position="179"/>
    </location>
</feature>
<keyword evidence="13" id="KW-1185">Reference proteome</keyword>
<dbReference type="PANTHER" id="PTHR21022">
    <property type="entry name" value="PREPHENATE DEHYDRATASE P PROTEIN"/>
    <property type="match status" value="1"/>
</dbReference>
<dbReference type="CDD" id="cd04905">
    <property type="entry name" value="ACT_CM-PDT"/>
    <property type="match status" value="1"/>
</dbReference>
<dbReference type="RefSeq" id="WP_011720940.1">
    <property type="nucleotide sequence ID" value="NC_008578.1"/>
</dbReference>
<dbReference type="EC" id="4.2.1.51" evidence="2"/>
<evidence type="ECO:0000256" key="2">
    <source>
        <dbReference type="ARBA" id="ARBA00013147"/>
    </source>
</evidence>
<evidence type="ECO:0000256" key="5">
    <source>
        <dbReference type="ARBA" id="ARBA00023141"/>
    </source>
</evidence>
<dbReference type="InterPro" id="IPR045865">
    <property type="entry name" value="ACT-like_dom_sf"/>
</dbReference>
<dbReference type="InterPro" id="IPR001086">
    <property type="entry name" value="Preph_deHydtase"/>
</dbReference>
<comment type="pathway">
    <text evidence="1">Amino-acid biosynthesis; L-phenylalanine biosynthesis; phenylpyruvate from prephenate: step 1/1.</text>
</comment>
<gene>
    <name evidence="12" type="ordered locus">Acel_2105</name>
</gene>
<dbReference type="eggNOG" id="COG0077">
    <property type="taxonomic scope" value="Bacteria"/>
</dbReference>
<evidence type="ECO:0000256" key="7">
    <source>
        <dbReference type="ARBA" id="ARBA00023239"/>
    </source>
</evidence>
<dbReference type="PROSITE" id="PS00857">
    <property type="entry name" value="PREPHENATE_DEHYDR_1"/>
    <property type="match status" value="1"/>
</dbReference>
<dbReference type="Proteomes" id="UP000008221">
    <property type="component" value="Chromosome"/>
</dbReference>
<reference evidence="12 13" key="1">
    <citation type="journal article" date="2009" name="Genome Res.">
        <title>Complete genome of the cellulolytic thermophile Acidothermus cellulolyticus 11B provides insights into its ecophysiological and evolutionary adaptations.</title>
        <authorList>
            <person name="Barabote R.D."/>
            <person name="Xie G."/>
            <person name="Leu D.H."/>
            <person name="Normand P."/>
            <person name="Necsulea A."/>
            <person name="Daubin V."/>
            <person name="Medigue C."/>
            <person name="Adney W.S."/>
            <person name="Xu X.C."/>
            <person name="Lapidus A."/>
            <person name="Parales R.E."/>
            <person name="Detter C."/>
            <person name="Pujic P."/>
            <person name="Bruce D."/>
            <person name="Lavire C."/>
            <person name="Challacombe J.F."/>
            <person name="Brettin T.S."/>
            <person name="Berry A.M."/>
        </authorList>
    </citation>
    <scope>NUCLEOTIDE SEQUENCE [LARGE SCALE GENOMIC DNA]</scope>
    <source>
        <strain evidence="13">ATCC 43068 / DSM 8971 / 11B</strain>
    </source>
</reference>
<dbReference type="STRING" id="351607.Acel_2105"/>
<feature type="domain" description="ACT" evidence="11">
    <location>
        <begin position="201"/>
        <end position="278"/>
    </location>
</feature>
<dbReference type="InParanoid" id="A0LWR7"/>
<comment type="catalytic activity">
    <reaction evidence="8">
        <text>prephenate + H(+) = 3-phenylpyruvate + CO2 + H2O</text>
        <dbReference type="Rhea" id="RHEA:21648"/>
        <dbReference type="ChEBI" id="CHEBI:15377"/>
        <dbReference type="ChEBI" id="CHEBI:15378"/>
        <dbReference type="ChEBI" id="CHEBI:16526"/>
        <dbReference type="ChEBI" id="CHEBI:18005"/>
        <dbReference type="ChEBI" id="CHEBI:29934"/>
        <dbReference type="EC" id="4.2.1.51"/>
    </reaction>
</comment>
<evidence type="ECO:0000313" key="13">
    <source>
        <dbReference type="Proteomes" id="UP000008221"/>
    </source>
</evidence>
<dbReference type="PIRSF" id="PIRSF001500">
    <property type="entry name" value="Chor_mut_pdt_Ppr"/>
    <property type="match status" value="1"/>
</dbReference>
<evidence type="ECO:0000256" key="4">
    <source>
        <dbReference type="ARBA" id="ARBA00022605"/>
    </source>
</evidence>
<dbReference type="InterPro" id="IPR018528">
    <property type="entry name" value="Preph_deHydtase_CS"/>
</dbReference>
<dbReference type="SUPFAM" id="SSF55021">
    <property type="entry name" value="ACT-like"/>
    <property type="match status" value="1"/>
</dbReference>
<dbReference type="NCBIfam" id="NF008865">
    <property type="entry name" value="PRK11898.1"/>
    <property type="match status" value="1"/>
</dbReference>
<dbReference type="EMBL" id="CP000481">
    <property type="protein sequence ID" value="ABK53877.1"/>
    <property type="molecule type" value="Genomic_DNA"/>
</dbReference>
<dbReference type="KEGG" id="ace:Acel_2105"/>
<dbReference type="HOGENOM" id="CLU_035008_0_0_11"/>
<dbReference type="GO" id="GO:0009094">
    <property type="term" value="P:L-phenylalanine biosynthetic process"/>
    <property type="evidence" value="ECO:0007669"/>
    <property type="project" value="UniProtKB-UniPathway"/>
</dbReference>
<dbReference type="SUPFAM" id="SSF53850">
    <property type="entry name" value="Periplasmic binding protein-like II"/>
    <property type="match status" value="1"/>
</dbReference>
<dbReference type="InterPro" id="IPR002912">
    <property type="entry name" value="ACT_dom"/>
</dbReference>
<evidence type="ECO:0000256" key="6">
    <source>
        <dbReference type="ARBA" id="ARBA00023222"/>
    </source>
</evidence>
<dbReference type="FunFam" id="3.30.70.260:FF:000012">
    <property type="entry name" value="Prephenate dehydratase"/>
    <property type="match status" value="1"/>
</dbReference>
<dbReference type="GO" id="GO:0004664">
    <property type="term" value="F:prephenate dehydratase activity"/>
    <property type="evidence" value="ECO:0007669"/>
    <property type="project" value="UniProtKB-EC"/>
</dbReference>
<dbReference type="GO" id="GO:0005737">
    <property type="term" value="C:cytoplasm"/>
    <property type="evidence" value="ECO:0007669"/>
    <property type="project" value="TreeGrafter"/>
</dbReference>
<sequence>MADVPRYAYLGPEGTFSEAALRSLPETAGAILLPYRSVATALDAVRRGEVSAALVPVENSVGGGVDSTIDELSSGELLHICREVLLDVGFAFAVPPGATREQVRRVAAHPQAEAQCRRWIAENLPEAEVVPAGSNADAAAMAASGTENLDAAITSALAAERYGLKILDDDIHDHGHAVTRFLLLRRPGPPMPRTGADKTSLVAWIGEDHPGALLEVLTEFAVRGINLTWIESRPAGGKLGRYCFSIDCEGHIADARVGEALMGLRRICAAVRFLGSYPRADGAEPTTRRGTSDADFAEAAEWLRRLRAGIVDEEPTEP</sequence>
<proteinExistence type="predicted"/>
<evidence type="ECO:0000313" key="12">
    <source>
        <dbReference type="EMBL" id="ABK53877.1"/>
    </source>
</evidence>
<keyword evidence="6" id="KW-0584">Phenylalanine biosynthesis</keyword>
<evidence type="ECO:0000256" key="3">
    <source>
        <dbReference type="ARBA" id="ARBA00021872"/>
    </source>
</evidence>
<evidence type="ECO:0000256" key="1">
    <source>
        <dbReference type="ARBA" id="ARBA00004741"/>
    </source>
</evidence>
<dbReference type="Pfam" id="PF01842">
    <property type="entry name" value="ACT"/>
    <property type="match status" value="1"/>
</dbReference>
<feature type="domain" description="Prephenate dehydratase" evidence="10">
    <location>
        <begin position="6"/>
        <end position="186"/>
    </location>
</feature>
<name>A0LWR7_ACIC1</name>
<evidence type="ECO:0000259" key="10">
    <source>
        <dbReference type="PROSITE" id="PS51171"/>
    </source>
</evidence>
<accession>A0LWR7</accession>
<dbReference type="Gene3D" id="3.30.70.260">
    <property type="match status" value="1"/>
</dbReference>
<dbReference type="OrthoDB" id="9802281at2"/>
<dbReference type="PROSITE" id="PS51171">
    <property type="entry name" value="PREPHENATE_DEHYDR_3"/>
    <property type="match status" value="1"/>
</dbReference>
<keyword evidence="4" id="KW-0028">Amino-acid biosynthesis</keyword>
<dbReference type="CDD" id="cd13632">
    <property type="entry name" value="PBP2_Aa-PDT_like"/>
    <property type="match status" value="1"/>
</dbReference>
<dbReference type="Gene3D" id="3.40.190.10">
    <property type="entry name" value="Periplasmic binding protein-like II"/>
    <property type="match status" value="2"/>
</dbReference>
<keyword evidence="5" id="KW-0057">Aromatic amino acid biosynthesis</keyword>
<protein>
    <recommendedName>
        <fullName evidence="3">Prephenate dehydratase</fullName>
        <ecNumber evidence="2">4.2.1.51</ecNumber>
    </recommendedName>
</protein>
<organism evidence="12 13">
    <name type="scientific">Acidothermus cellulolyticus (strain ATCC 43068 / DSM 8971 / 11B)</name>
    <dbReference type="NCBI Taxonomy" id="351607"/>
    <lineage>
        <taxon>Bacteria</taxon>
        <taxon>Bacillati</taxon>
        <taxon>Actinomycetota</taxon>
        <taxon>Actinomycetes</taxon>
        <taxon>Acidothermales</taxon>
        <taxon>Acidothermaceae</taxon>
        <taxon>Acidothermus</taxon>
    </lineage>
</organism>
<dbReference type="PANTHER" id="PTHR21022:SF19">
    <property type="entry name" value="PREPHENATE DEHYDRATASE-RELATED"/>
    <property type="match status" value="1"/>
</dbReference>
<dbReference type="AlphaFoldDB" id="A0LWR7"/>
<dbReference type="InterPro" id="IPR008242">
    <property type="entry name" value="Chor_mutase/pphenate_deHydtase"/>
</dbReference>
<keyword evidence="7 12" id="KW-0456">Lyase</keyword>
<evidence type="ECO:0000259" key="11">
    <source>
        <dbReference type="PROSITE" id="PS51671"/>
    </source>
</evidence>